<gene>
    <name evidence="1" type="ORF">B7P33_03885</name>
</gene>
<name>A0A2A4GF82_9FLAO</name>
<accession>A0A2A4GF82</accession>
<dbReference type="InterPro" id="IPR036249">
    <property type="entry name" value="Thioredoxin-like_sf"/>
</dbReference>
<proteinExistence type="predicted"/>
<evidence type="ECO:0000313" key="1">
    <source>
        <dbReference type="EMBL" id="PCE66445.1"/>
    </source>
</evidence>
<dbReference type="Gene3D" id="3.40.30.10">
    <property type="entry name" value="Glutaredoxin"/>
    <property type="match status" value="1"/>
</dbReference>
<protein>
    <recommendedName>
        <fullName evidence="3">Thiol reductase thioredoxin</fullName>
    </recommendedName>
</protein>
<dbReference type="SUPFAM" id="SSF52833">
    <property type="entry name" value="Thioredoxin-like"/>
    <property type="match status" value="1"/>
</dbReference>
<organism evidence="1 2">
    <name type="scientific">Sediminicola luteus</name>
    <dbReference type="NCBI Taxonomy" id="319238"/>
    <lineage>
        <taxon>Bacteria</taxon>
        <taxon>Pseudomonadati</taxon>
        <taxon>Bacteroidota</taxon>
        <taxon>Flavobacteriia</taxon>
        <taxon>Flavobacteriales</taxon>
        <taxon>Flavobacteriaceae</taxon>
        <taxon>Sediminicola</taxon>
    </lineage>
</organism>
<comment type="caution">
    <text evidence="1">The sequence shown here is derived from an EMBL/GenBank/DDBJ whole genome shotgun (WGS) entry which is preliminary data.</text>
</comment>
<evidence type="ECO:0000313" key="2">
    <source>
        <dbReference type="Proteomes" id="UP000219559"/>
    </source>
</evidence>
<evidence type="ECO:0008006" key="3">
    <source>
        <dbReference type="Google" id="ProtNLM"/>
    </source>
</evidence>
<dbReference type="CDD" id="cd02947">
    <property type="entry name" value="TRX_family"/>
    <property type="match status" value="1"/>
</dbReference>
<sequence>MSAFSIKAQNRLETDAKGRTLLLGKFDESILEHGAFAQWYVPYKSNYKPKPAVMTNLKPMIKGRRFELFMGTWCGDSKRGVPQLLKVFEGLEVSDDQLEMIAVDYRGNMYKKSPGKEEVGKNITRVPTLIIYEGETEIGRIIERPHKNWEADMLALLSKKGNL</sequence>
<keyword evidence="2" id="KW-1185">Reference proteome</keyword>
<dbReference type="EMBL" id="NBWU01000001">
    <property type="protein sequence ID" value="PCE66445.1"/>
    <property type="molecule type" value="Genomic_DNA"/>
</dbReference>
<dbReference type="AlphaFoldDB" id="A0A2A4GF82"/>
<dbReference type="Proteomes" id="UP000219559">
    <property type="component" value="Unassembled WGS sequence"/>
</dbReference>
<reference evidence="1 2" key="1">
    <citation type="submission" date="2017-04" db="EMBL/GenBank/DDBJ databases">
        <title>A new member of the family Flavobacteriaceae isolated from ascidians.</title>
        <authorList>
            <person name="Chen L."/>
        </authorList>
    </citation>
    <scope>NUCLEOTIDE SEQUENCE [LARGE SCALE GENOMIC DNA]</scope>
    <source>
        <strain evidence="1 2">HQA918</strain>
    </source>
</reference>